<proteinExistence type="predicted"/>
<dbReference type="STRING" id="1526571.AT746_15155"/>
<dbReference type="Gene3D" id="3.40.50.150">
    <property type="entry name" value="Vaccinia Virus protein VP39"/>
    <property type="match status" value="1"/>
</dbReference>
<evidence type="ECO:0000256" key="1">
    <source>
        <dbReference type="SAM" id="SignalP"/>
    </source>
</evidence>
<dbReference type="OrthoDB" id="9801692at2"/>
<dbReference type="KEGG" id="lal:AT746_15155"/>
<organism evidence="2 3">
    <name type="scientific">Lacimicrobium alkaliphilum</name>
    <dbReference type="NCBI Taxonomy" id="1526571"/>
    <lineage>
        <taxon>Bacteria</taxon>
        <taxon>Pseudomonadati</taxon>
        <taxon>Pseudomonadota</taxon>
        <taxon>Gammaproteobacteria</taxon>
        <taxon>Alteromonadales</taxon>
        <taxon>Alteromonadaceae</taxon>
        <taxon>Lacimicrobium</taxon>
    </lineage>
</organism>
<dbReference type="EMBL" id="CP013650">
    <property type="protein sequence ID" value="ALS99464.1"/>
    <property type="molecule type" value="Genomic_DNA"/>
</dbReference>
<dbReference type="GO" id="GO:0032259">
    <property type="term" value="P:methylation"/>
    <property type="evidence" value="ECO:0007669"/>
    <property type="project" value="UniProtKB-KW"/>
</dbReference>
<evidence type="ECO:0000313" key="2">
    <source>
        <dbReference type="EMBL" id="ALS99464.1"/>
    </source>
</evidence>
<dbReference type="SUPFAM" id="SSF53335">
    <property type="entry name" value="S-adenosyl-L-methionine-dependent methyltransferases"/>
    <property type="match status" value="1"/>
</dbReference>
<reference evidence="2 3" key="1">
    <citation type="submission" date="2015-12" db="EMBL/GenBank/DDBJ databases">
        <title>Complete genome of Lacimicrobium alkaliphilum KCTC 32984.</title>
        <authorList>
            <person name="Kim S.-G."/>
            <person name="Lee Y.-J."/>
        </authorList>
    </citation>
    <scope>NUCLEOTIDE SEQUENCE [LARGE SCALE GENOMIC DNA]</scope>
    <source>
        <strain evidence="2 3">YelD216</strain>
    </source>
</reference>
<evidence type="ECO:0000313" key="3">
    <source>
        <dbReference type="Proteomes" id="UP000068447"/>
    </source>
</evidence>
<dbReference type="RefSeq" id="WP_062481858.1">
    <property type="nucleotide sequence ID" value="NZ_CP013650.1"/>
</dbReference>
<dbReference type="PIRSF" id="PIRSF031679">
    <property type="entry name" value="Mtase_Alr7345_prd"/>
    <property type="match status" value="1"/>
</dbReference>
<dbReference type="AlphaFoldDB" id="A0A0U3B2K4"/>
<dbReference type="InterPro" id="IPR029063">
    <property type="entry name" value="SAM-dependent_MTases_sf"/>
</dbReference>
<dbReference type="Proteomes" id="UP000068447">
    <property type="component" value="Chromosome"/>
</dbReference>
<name>A0A0U3B2K4_9ALTE</name>
<sequence length="275" mass="30775">MNKIKTLCGFCATVLISTSPLTQANELQQAVIGEHRTASYQARDEYRNPQQTLRFFDVKPDMTVVEISPGGGWYTEILAPYLKDNGKLIAAHFDPNSDVEYYQRSHKNFMQKVEANQDVYGKVEVSVFQPPQKLDFAPAGSADRVLTFRNVHNWYMRGAGEENLNKVFASFYKALKPGGVLGVVEHRLPGDRPAEDMEQSGYMHEAVVIKAAEHAGFKLAASSDINANSRDSADHPKGVWTLPPSLRLGEENRDHYLAIGESDRMTLKFVKPAQE</sequence>
<feature type="chain" id="PRO_5006836348" evidence="1">
    <location>
        <begin position="25"/>
        <end position="275"/>
    </location>
</feature>
<accession>A0A0U3B2K4</accession>
<keyword evidence="2" id="KW-0808">Transferase</keyword>
<dbReference type="GO" id="GO:0008168">
    <property type="term" value="F:methyltransferase activity"/>
    <property type="evidence" value="ECO:0007669"/>
    <property type="project" value="UniProtKB-KW"/>
</dbReference>
<protein>
    <submittedName>
        <fullName evidence="2">Methyltransferase</fullName>
    </submittedName>
</protein>
<gene>
    <name evidence="2" type="ORF">AT746_15155</name>
</gene>
<dbReference type="InterPro" id="IPR016980">
    <property type="entry name" value="S-AdoMet-dep_MeTrfase_Alr7345"/>
</dbReference>
<keyword evidence="3" id="KW-1185">Reference proteome</keyword>
<keyword evidence="2" id="KW-0489">Methyltransferase</keyword>
<keyword evidence="1" id="KW-0732">Signal</keyword>
<feature type="signal peptide" evidence="1">
    <location>
        <begin position="1"/>
        <end position="24"/>
    </location>
</feature>